<proteinExistence type="predicted"/>
<keyword evidence="2" id="KW-1185">Reference proteome</keyword>
<dbReference type="PANTHER" id="PTHR40036">
    <property type="entry name" value="MACROCIN O-METHYLTRANSFERASE"/>
    <property type="match status" value="1"/>
</dbReference>
<dbReference type="EMBL" id="VRLW01000001">
    <property type="protein sequence ID" value="KAA1259652.1"/>
    <property type="molecule type" value="Genomic_DNA"/>
</dbReference>
<dbReference type="RefSeq" id="WP_162273192.1">
    <property type="nucleotide sequence ID" value="NZ_LWSK01000023.1"/>
</dbReference>
<dbReference type="Proteomes" id="UP000322699">
    <property type="component" value="Unassembled WGS sequence"/>
</dbReference>
<dbReference type="InterPro" id="IPR008884">
    <property type="entry name" value="TylF_MeTrfase"/>
</dbReference>
<dbReference type="GO" id="GO:0032259">
    <property type="term" value="P:methylation"/>
    <property type="evidence" value="ECO:0007669"/>
    <property type="project" value="UniProtKB-KW"/>
</dbReference>
<organism evidence="1 2">
    <name type="scientific">Rubripirellula obstinata</name>
    <dbReference type="NCBI Taxonomy" id="406547"/>
    <lineage>
        <taxon>Bacteria</taxon>
        <taxon>Pseudomonadati</taxon>
        <taxon>Planctomycetota</taxon>
        <taxon>Planctomycetia</taxon>
        <taxon>Pirellulales</taxon>
        <taxon>Pirellulaceae</taxon>
        <taxon>Rubripirellula</taxon>
    </lineage>
</organism>
<keyword evidence="1" id="KW-0808">Transferase</keyword>
<dbReference type="Gene3D" id="3.40.50.150">
    <property type="entry name" value="Vaccinia Virus protein VP39"/>
    <property type="match status" value="1"/>
</dbReference>
<dbReference type="EC" id="2.1.1.101" evidence="1"/>
<dbReference type="GO" id="GO:0030769">
    <property type="term" value="F:macrocin O-methyltransferase activity"/>
    <property type="evidence" value="ECO:0007669"/>
    <property type="project" value="UniProtKB-EC"/>
</dbReference>
<name>A0A5B1CHI1_9BACT</name>
<protein>
    <submittedName>
        <fullName evidence="1">Macrocin O-methyltransferase</fullName>
        <ecNumber evidence="1">2.1.1.101</ecNumber>
    </submittedName>
</protein>
<dbReference type="PANTHER" id="PTHR40036:SF1">
    <property type="entry name" value="MACROCIN O-METHYLTRANSFERASE"/>
    <property type="match status" value="1"/>
</dbReference>
<dbReference type="InterPro" id="IPR029063">
    <property type="entry name" value="SAM-dependent_MTases_sf"/>
</dbReference>
<accession>A0A5B1CHI1</accession>
<reference evidence="1 2" key="1">
    <citation type="submission" date="2019-08" db="EMBL/GenBank/DDBJ databases">
        <title>Deep-cultivation of Planctomycetes and their phenomic and genomic characterization uncovers novel biology.</title>
        <authorList>
            <person name="Wiegand S."/>
            <person name="Jogler M."/>
            <person name="Boedeker C."/>
            <person name="Pinto D."/>
            <person name="Vollmers J."/>
            <person name="Rivas-Marin E."/>
            <person name="Kohn T."/>
            <person name="Peeters S.H."/>
            <person name="Heuer A."/>
            <person name="Rast P."/>
            <person name="Oberbeckmann S."/>
            <person name="Bunk B."/>
            <person name="Jeske O."/>
            <person name="Meyerdierks A."/>
            <person name="Storesund J.E."/>
            <person name="Kallscheuer N."/>
            <person name="Luecker S."/>
            <person name="Lage O.M."/>
            <person name="Pohl T."/>
            <person name="Merkel B.J."/>
            <person name="Hornburger P."/>
            <person name="Mueller R.-W."/>
            <person name="Bruemmer F."/>
            <person name="Labrenz M."/>
            <person name="Spormann A.M."/>
            <person name="Op Den Camp H."/>
            <person name="Overmann J."/>
            <person name="Amann R."/>
            <person name="Jetten M.S.M."/>
            <person name="Mascher T."/>
            <person name="Medema M.H."/>
            <person name="Devos D.P."/>
            <person name="Kaster A.-K."/>
            <person name="Ovreas L."/>
            <person name="Rohde M."/>
            <person name="Galperin M.Y."/>
            <person name="Jogler C."/>
        </authorList>
    </citation>
    <scope>NUCLEOTIDE SEQUENCE [LARGE SCALE GENOMIC DNA]</scope>
    <source>
        <strain evidence="1 2">LF1</strain>
    </source>
</reference>
<evidence type="ECO:0000313" key="2">
    <source>
        <dbReference type="Proteomes" id="UP000322699"/>
    </source>
</evidence>
<dbReference type="SUPFAM" id="SSF53335">
    <property type="entry name" value="S-adenosyl-L-methionine-dependent methyltransferases"/>
    <property type="match status" value="1"/>
</dbReference>
<dbReference type="AlphaFoldDB" id="A0A5B1CHI1"/>
<dbReference type="Pfam" id="PF05711">
    <property type="entry name" value="TylF"/>
    <property type="match status" value="1"/>
</dbReference>
<comment type="caution">
    <text evidence="1">The sequence shown here is derived from an EMBL/GenBank/DDBJ whole genome shotgun (WGS) entry which is preliminary data.</text>
</comment>
<keyword evidence="1" id="KW-0489">Methyltransferase</keyword>
<sequence length="269" mass="29978">MKRLIPNSIKDLLKRMINRGLTTAGWKLAPFGSIVVDGQWYDGSIDGVVSKHRSPALDDADFKRAIQHLCQRNAFLGLDQAVRGETTMHRLHLAGQLARLSMGIEGDLVEFGTFRGATAYCMLNATKEKSIYLYDTFSGIPEHGVTDHERAVGLLGSFQDTSADFVRENLSTFADRIHIREGLIPDTLNQPGPTNIAMMHVDLNLVKPTLQAIQWAFPRWASGGICLLDDYLWDGYEDQRAGVERFFAEQQRSIIALPTGQGIVFNITN</sequence>
<gene>
    <name evidence="1" type="primary">tylF</name>
    <name evidence="1" type="ORF">LF1_21870</name>
</gene>
<evidence type="ECO:0000313" key="1">
    <source>
        <dbReference type="EMBL" id="KAA1259652.1"/>
    </source>
</evidence>